<organism evidence="4 5">
    <name type="scientific">Actinomortierella ambigua</name>
    <dbReference type="NCBI Taxonomy" id="1343610"/>
    <lineage>
        <taxon>Eukaryota</taxon>
        <taxon>Fungi</taxon>
        <taxon>Fungi incertae sedis</taxon>
        <taxon>Mucoromycota</taxon>
        <taxon>Mortierellomycotina</taxon>
        <taxon>Mortierellomycetes</taxon>
        <taxon>Mortierellales</taxon>
        <taxon>Mortierellaceae</taxon>
        <taxon>Actinomortierella</taxon>
    </lineage>
</organism>
<dbReference type="EMBL" id="JAAAJB010000130">
    <property type="protein sequence ID" value="KAG0264820.1"/>
    <property type="molecule type" value="Genomic_DNA"/>
</dbReference>
<dbReference type="Proteomes" id="UP000807716">
    <property type="component" value="Unassembled WGS sequence"/>
</dbReference>
<dbReference type="InterPro" id="IPR000073">
    <property type="entry name" value="AB_hydrolase_1"/>
</dbReference>
<evidence type="ECO:0000313" key="4">
    <source>
        <dbReference type="EMBL" id="KAG0264820.1"/>
    </source>
</evidence>
<dbReference type="InterPro" id="IPR029058">
    <property type="entry name" value="AB_hydrolase_fold"/>
</dbReference>
<dbReference type="OrthoDB" id="408373at2759"/>
<evidence type="ECO:0000256" key="2">
    <source>
        <dbReference type="ARBA" id="ARBA00022801"/>
    </source>
</evidence>
<dbReference type="GO" id="GO:0016020">
    <property type="term" value="C:membrane"/>
    <property type="evidence" value="ECO:0007669"/>
    <property type="project" value="TreeGrafter"/>
</dbReference>
<protein>
    <recommendedName>
        <fullName evidence="3">AB hydrolase-1 domain-containing protein</fullName>
    </recommendedName>
</protein>
<evidence type="ECO:0000256" key="1">
    <source>
        <dbReference type="ARBA" id="ARBA00008645"/>
    </source>
</evidence>
<accession>A0A9P6U9D4</accession>
<reference evidence="4" key="1">
    <citation type="journal article" date="2020" name="Fungal Divers.">
        <title>Resolving the Mortierellaceae phylogeny through synthesis of multi-gene phylogenetics and phylogenomics.</title>
        <authorList>
            <person name="Vandepol N."/>
            <person name="Liber J."/>
            <person name="Desiro A."/>
            <person name="Na H."/>
            <person name="Kennedy M."/>
            <person name="Barry K."/>
            <person name="Grigoriev I.V."/>
            <person name="Miller A.N."/>
            <person name="O'Donnell K."/>
            <person name="Stajich J.E."/>
            <person name="Bonito G."/>
        </authorList>
    </citation>
    <scope>NUCLEOTIDE SEQUENCE</scope>
    <source>
        <strain evidence="4">BC1065</strain>
    </source>
</reference>
<dbReference type="PANTHER" id="PTHR43798">
    <property type="entry name" value="MONOACYLGLYCEROL LIPASE"/>
    <property type="match status" value="1"/>
</dbReference>
<comment type="similarity">
    <text evidence="1">Belongs to the AB hydrolase superfamily.</text>
</comment>
<dbReference type="PANTHER" id="PTHR43798:SF14">
    <property type="entry name" value="SERINE HYDROLASE-LIKE PROTEIN DDB_G0286239"/>
    <property type="match status" value="1"/>
</dbReference>
<dbReference type="AlphaFoldDB" id="A0A9P6U9D4"/>
<dbReference type="GO" id="GO:0016787">
    <property type="term" value="F:hydrolase activity"/>
    <property type="evidence" value="ECO:0007669"/>
    <property type="project" value="UniProtKB-KW"/>
</dbReference>
<name>A0A9P6U9D4_9FUNG</name>
<comment type="caution">
    <text evidence="4">The sequence shown here is derived from an EMBL/GenBank/DDBJ whole genome shotgun (WGS) entry which is preliminary data.</text>
</comment>
<gene>
    <name evidence="4" type="ORF">DFQ27_001018</name>
</gene>
<sequence>MRNGIVIAARHWKNGHARDQRRFLTFHGFLDNACSFDLLAPLLLSQLGPEPVEILVLDFAGHGLSSHRQTEDYSLWRYLEEADQVTEQMGWSKHAVLGHSMGGGVASMYAGLWPERTSLCIMLDNFGPWTRSVEEQPMHLLEHMAQKRALATKRLPFHPSIESAIRARTHNGNWQIREDAAAIFTPRSLMPMERTDDEGQVIQGYTWRSDRVLTIRSATSVSDDYAKAFMARITCPLLAVLASKGFMLLRGVVEERVTWPTNAAVTTVCEIEGFHHVHLEDAPLVAQKVSEWVLAQDRPEKARL</sequence>
<keyword evidence="5" id="KW-1185">Reference proteome</keyword>
<dbReference type="InterPro" id="IPR050266">
    <property type="entry name" value="AB_hydrolase_sf"/>
</dbReference>
<dbReference type="SUPFAM" id="SSF53474">
    <property type="entry name" value="alpha/beta-Hydrolases"/>
    <property type="match status" value="1"/>
</dbReference>
<feature type="domain" description="AB hydrolase-1" evidence="3">
    <location>
        <begin position="23"/>
        <end position="161"/>
    </location>
</feature>
<evidence type="ECO:0000313" key="5">
    <source>
        <dbReference type="Proteomes" id="UP000807716"/>
    </source>
</evidence>
<dbReference type="Pfam" id="PF00561">
    <property type="entry name" value="Abhydrolase_1"/>
    <property type="match status" value="1"/>
</dbReference>
<dbReference type="Gene3D" id="3.40.50.1820">
    <property type="entry name" value="alpha/beta hydrolase"/>
    <property type="match status" value="1"/>
</dbReference>
<keyword evidence="2" id="KW-0378">Hydrolase</keyword>
<proteinExistence type="inferred from homology"/>
<evidence type="ECO:0000259" key="3">
    <source>
        <dbReference type="Pfam" id="PF00561"/>
    </source>
</evidence>